<dbReference type="Proteomes" id="UP001108027">
    <property type="component" value="Unassembled WGS sequence"/>
</dbReference>
<dbReference type="Gene3D" id="3.40.50.300">
    <property type="entry name" value="P-loop containing nucleotide triphosphate hydrolases"/>
    <property type="match status" value="1"/>
</dbReference>
<feature type="domain" description="ABC transporter" evidence="6">
    <location>
        <begin position="6"/>
        <end position="242"/>
    </location>
</feature>
<keyword evidence="8" id="KW-1185">Reference proteome</keyword>
<keyword evidence="4" id="KW-1278">Translocase</keyword>
<dbReference type="AlphaFoldDB" id="A0A9Q3YMP4"/>
<evidence type="ECO:0000256" key="3">
    <source>
        <dbReference type="ARBA" id="ARBA00022840"/>
    </source>
</evidence>
<evidence type="ECO:0000256" key="5">
    <source>
        <dbReference type="ARBA" id="ARBA00037066"/>
    </source>
</evidence>
<comment type="caution">
    <text evidence="7">The sequence shown here is derived from an EMBL/GenBank/DDBJ whole genome shotgun (WGS) entry which is preliminary data.</text>
</comment>
<dbReference type="GO" id="GO:0016887">
    <property type="term" value="F:ATP hydrolysis activity"/>
    <property type="evidence" value="ECO:0007669"/>
    <property type="project" value="InterPro"/>
</dbReference>
<dbReference type="CDD" id="cd03214">
    <property type="entry name" value="ABC_Iron-Siderophores_B12_Hemin"/>
    <property type="match status" value="1"/>
</dbReference>
<dbReference type="InterPro" id="IPR003593">
    <property type="entry name" value="AAA+_ATPase"/>
</dbReference>
<dbReference type="NCBIfam" id="NF010068">
    <property type="entry name" value="PRK13548.1"/>
    <property type="match status" value="1"/>
</dbReference>
<evidence type="ECO:0000259" key="6">
    <source>
        <dbReference type="PROSITE" id="PS50893"/>
    </source>
</evidence>
<protein>
    <submittedName>
        <fullName evidence="7">Heme ABC transporter ATP-binding protein</fullName>
    </submittedName>
</protein>
<dbReference type="InterPro" id="IPR003439">
    <property type="entry name" value="ABC_transporter-like_ATP-bd"/>
</dbReference>
<dbReference type="RefSeq" id="WP_228233201.1">
    <property type="nucleotide sequence ID" value="NZ_JAJGNA010000003.1"/>
</dbReference>
<evidence type="ECO:0000256" key="1">
    <source>
        <dbReference type="ARBA" id="ARBA00022448"/>
    </source>
</evidence>
<dbReference type="Pfam" id="PF00005">
    <property type="entry name" value="ABC_tran"/>
    <property type="match status" value="1"/>
</dbReference>
<dbReference type="EMBL" id="JAJGNA010000003">
    <property type="protein sequence ID" value="MCC4307801.1"/>
    <property type="molecule type" value="Genomic_DNA"/>
</dbReference>
<evidence type="ECO:0000256" key="2">
    <source>
        <dbReference type="ARBA" id="ARBA00022741"/>
    </source>
</evidence>
<proteinExistence type="predicted"/>
<name>A0A9Q3YMP4_9GAMM</name>
<dbReference type="InterPro" id="IPR027417">
    <property type="entry name" value="P-loop_NTPase"/>
</dbReference>
<reference evidence="7" key="1">
    <citation type="submission" date="2021-10" db="EMBL/GenBank/DDBJ databases">
        <title>The diversity and Nitrogen Metabolism of Culturable Nitrate-Utilizing Bacteria Within the Oxygen Minimum Zone of the Changjiang (Yangtze River)Estuary.</title>
        <authorList>
            <person name="Zhang D."/>
            <person name="Zheng J."/>
            <person name="Liu S."/>
            <person name="He W."/>
        </authorList>
    </citation>
    <scope>NUCLEOTIDE SEQUENCE</scope>
    <source>
        <strain evidence="7">FXH-223</strain>
    </source>
</reference>
<dbReference type="PANTHER" id="PTHR42794">
    <property type="entry name" value="HEMIN IMPORT ATP-BINDING PROTEIN HMUV"/>
    <property type="match status" value="1"/>
</dbReference>
<comment type="function">
    <text evidence="5">Part of the ABC transporter complex HmuTUV involved in hemin import. Responsible for energy coupling to the transport system.</text>
</comment>
<dbReference type="PROSITE" id="PS50893">
    <property type="entry name" value="ABC_TRANSPORTER_2"/>
    <property type="match status" value="1"/>
</dbReference>
<gene>
    <name evidence="7" type="ORF">LL252_04370</name>
</gene>
<evidence type="ECO:0000313" key="7">
    <source>
        <dbReference type="EMBL" id="MCC4307801.1"/>
    </source>
</evidence>
<evidence type="ECO:0000256" key="4">
    <source>
        <dbReference type="ARBA" id="ARBA00022967"/>
    </source>
</evidence>
<keyword evidence="2" id="KW-0547">Nucleotide-binding</keyword>
<sequence>MNDALLNVAGVTVRAGDRALLSEVSFQARAGERLALLGPNGAGKSTLMRALAGDLTPDAGTVTLQGRPLPDWPLAELARRRSVMLQHTPVGFPVRVDEVVSLGLPGRRQGNAGDALVGQLLDRFGVAHLRGRAYPSLSGGEQQRVHLARVLAQVWDTPGPRLLLLDESTSALDPAQQYRVLATLAALAEQGDYLIVLVCHDLPLAHAFASRVLMLDQGRLLADDTPARVLTPERLAAVYGLRSRWLDHPDGPVLHVEGALARSPDGEVPRQALP</sequence>
<organism evidence="7 8">
    <name type="scientific">Alloalcanivorax marinus</name>
    <dbReference type="NCBI Taxonomy" id="1177169"/>
    <lineage>
        <taxon>Bacteria</taxon>
        <taxon>Pseudomonadati</taxon>
        <taxon>Pseudomonadota</taxon>
        <taxon>Gammaproteobacteria</taxon>
        <taxon>Oceanospirillales</taxon>
        <taxon>Alcanivoracaceae</taxon>
        <taxon>Alloalcanivorax</taxon>
    </lineage>
</organism>
<keyword evidence="1" id="KW-0813">Transport</keyword>
<keyword evidence="3 7" id="KW-0067">ATP-binding</keyword>
<accession>A0A9Q3YMP4</accession>
<dbReference type="SMART" id="SM00382">
    <property type="entry name" value="AAA"/>
    <property type="match status" value="1"/>
</dbReference>
<dbReference type="SUPFAM" id="SSF52540">
    <property type="entry name" value="P-loop containing nucleoside triphosphate hydrolases"/>
    <property type="match status" value="1"/>
</dbReference>
<dbReference type="GO" id="GO:0005524">
    <property type="term" value="F:ATP binding"/>
    <property type="evidence" value="ECO:0007669"/>
    <property type="project" value="UniProtKB-KW"/>
</dbReference>
<evidence type="ECO:0000313" key="8">
    <source>
        <dbReference type="Proteomes" id="UP001108027"/>
    </source>
</evidence>
<dbReference type="PANTHER" id="PTHR42794:SF1">
    <property type="entry name" value="HEMIN IMPORT ATP-BINDING PROTEIN HMUV"/>
    <property type="match status" value="1"/>
</dbReference>